<protein>
    <recommendedName>
        <fullName evidence="1">AsmA domain-containing protein</fullName>
    </recommendedName>
</protein>
<dbReference type="InterPro" id="IPR052894">
    <property type="entry name" value="AsmA-related"/>
</dbReference>
<dbReference type="OrthoDB" id="5749006at2"/>
<dbReference type="PANTHER" id="PTHR30441">
    <property type="entry name" value="DUF748 DOMAIN-CONTAINING PROTEIN"/>
    <property type="match status" value="1"/>
</dbReference>
<dbReference type="Pfam" id="PF05170">
    <property type="entry name" value="AsmA"/>
    <property type="match status" value="2"/>
</dbReference>
<dbReference type="PANTHER" id="PTHR30441:SF9">
    <property type="entry name" value="ASMA FAMILY PROTEIN YHJG"/>
    <property type="match status" value="1"/>
</dbReference>
<accession>A0A286G3S4</accession>
<dbReference type="EMBL" id="OCNJ01000001">
    <property type="protein sequence ID" value="SOD90155.1"/>
    <property type="molecule type" value="Genomic_DNA"/>
</dbReference>
<dbReference type="GO" id="GO:0090313">
    <property type="term" value="P:regulation of protein targeting to membrane"/>
    <property type="evidence" value="ECO:0007669"/>
    <property type="project" value="TreeGrafter"/>
</dbReference>
<name>A0A286G3S4_9PROT</name>
<reference evidence="2 3" key="1">
    <citation type="submission" date="2017-09" db="EMBL/GenBank/DDBJ databases">
        <authorList>
            <person name="Ehlers B."/>
            <person name="Leendertz F.H."/>
        </authorList>
    </citation>
    <scope>NUCLEOTIDE SEQUENCE [LARGE SCALE GENOMIC DNA]</scope>
    <source>
        <strain evidence="2 3">USBA 140</strain>
    </source>
</reference>
<dbReference type="AlphaFoldDB" id="A0A286G3S4"/>
<evidence type="ECO:0000259" key="1">
    <source>
        <dbReference type="Pfam" id="PF05170"/>
    </source>
</evidence>
<sequence>MMIRSLRALVAIAATLLAALLGLAALAVAAVAVMDWNRFRDPLAERASGMVGRPLTIGGDLDLDLLTPTPALVAHDVRFANPGGASQPHMAEIGRLAFQMDLRALLGGRIRILGLHLADGVVTLEKDAEGRANWDFSPAEGAGAAAVEAATPQDRTEVPDIERLTFENMCIVYREPDVEPLEAVFATLTAESTAEGVALAAEGSWRGAAYAMEGTLGSVAALQEAAEPYPVALSVTAGETAARIEGTVAEPLAFTGFDTAIDLTGPSLDQLTQILGLPLPATPQYAVQGRLTSEGTLWRLADFAGSLGASDLRGTVSVETGGEVPVVQADVASRRLDFADLAGLVGGDEVRGAATGERAAPDAPPGALLPDDPFDLEGLRSVAGDVRFDAQEIRGGGRILQNVKGHAVLERGRLRLDPVSLGLAGGSVGGTVTVDAGEKTPALAAALRLRDVELKPLVGDLDPQMATWGTVQGRIDLRGRGGSAHAIASSLDGEALLYMGRGGIGNVLIEGIGLDVTEVVASLFSTDPDSPIHCMILPLQVKDGVVHGDPMLLEAAQDTVLGDGTLDLETGALQVRLRVRPHDFSLFNAPTVLTVQGTVGGDIGVDETELVGQALKKLLMMPLSPFFTEDREGEDPCAPVREKLGAE</sequence>
<evidence type="ECO:0000313" key="2">
    <source>
        <dbReference type="EMBL" id="SOD90155.1"/>
    </source>
</evidence>
<gene>
    <name evidence="2" type="ORF">SAMN05421508_101458</name>
</gene>
<dbReference type="RefSeq" id="WP_141415051.1">
    <property type="nucleotide sequence ID" value="NZ_OCNJ01000001.1"/>
</dbReference>
<feature type="domain" description="AsmA" evidence="1">
    <location>
        <begin position="10"/>
        <end position="168"/>
    </location>
</feature>
<proteinExistence type="predicted"/>
<keyword evidence="3" id="KW-1185">Reference proteome</keyword>
<dbReference type="Proteomes" id="UP000219621">
    <property type="component" value="Unassembled WGS sequence"/>
</dbReference>
<evidence type="ECO:0000313" key="3">
    <source>
        <dbReference type="Proteomes" id="UP000219621"/>
    </source>
</evidence>
<dbReference type="InterPro" id="IPR007844">
    <property type="entry name" value="AsmA"/>
</dbReference>
<dbReference type="GO" id="GO:0005886">
    <property type="term" value="C:plasma membrane"/>
    <property type="evidence" value="ECO:0007669"/>
    <property type="project" value="TreeGrafter"/>
</dbReference>
<feature type="domain" description="AsmA" evidence="1">
    <location>
        <begin position="202"/>
        <end position="547"/>
    </location>
</feature>
<organism evidence="2 3">
    <name type="scientific">Caenispirillum bisanense</name>
    <dbReference type="NCBI Taxonomy" id="414052"/>
    <lineage>
        <taxon>Bacteria</taxon>
        <taxon>Pseudomonadati</taxon>
        <taxon>Pseudomonadota</taxon>
        <taxon>Alphaproteobacteria</taxon>
        <taxon>Rhodospirillales</taxon>
        <taxon>Novispirillaceae</taxon>
        <taxon>Caenispirillum</taxon>
    </lineage>
</organism>